<evidence type="ECO:0000313" key="2">
    <source>
        <dbReference type="Proteomes" id="UP000008866"/>
    </source>
</evidence>
<gene>
    <name evidence="1" type="ORF">ARB_07499</name>
</gene>
<dbReference type="EMBL" id="ABSU01000009">
    <property type="protein sequence ID" value="EFE33554.1"/>
    <property type="molecule type" value="Genomic_DNA"/>
</dbReference>
<evidence type="ECO:0000313" key="1">
    <source>
        <dbReference type="EMBL" id="EFE33554.1"/>
    </source>
</evidence>
<dbReference type="KEGG" id="abe:ARB_07499"/>
<comment type="caution">
    <text evidence="1">The sequence shown here is derived from an EMBL/GenBank/DDBJ whole genome shotgun (WGS) entry which is preliminary data.</text>
</comment>
<dbReference type="Proteomes" id="UP000008866">
    <property type="component" value="Unassembled WGS sequence"/>
</dbReference>
<keyword evidence="2" id="KW-1185">Reference proteome</keyword>
<sequence length="76" mass="8699">MPCVGVYMEIELAKKKYREPEALPSRPFNLKPTAGSERLRNISSAPCCPSQQHSNEEQRISLWKTKILLANCPYFC</sequence>
<dbReference type="HOGENOM" id="CLU_2654020_0_0_1"/>
<proteinExistence type="predicted"/>
<organism evidence="1 2">
    <name type="scientific">Arthroderma benhamiae (strain ATCC MYA-4681 / CBS 112371)</name>
    <name type="common">Trichophyton mentagrophytes</name>
    <dbReference type="NCBI Taxonomy" id="663331"/>
    <lineage>
        <taxon>Eukaryota</taxon>
        <taxon>Fungi</taxon>
        <taxon>Dikarya</taxon>
        <taxon>Ascomycota</taxon>
        <taxon>Pezizomycotina</taxon>
        <taxon>Eurotiomycetes</taxon>
        <taxon>Eurotiomycetidae</taxon>
        <taxon>Onygenales</taxon>
        <taxon>Arthrodermataceae</taxon>
        <taxon>Trichophyton</taxon>
    </lineage>
</organism>
<name>D4ATD5_ARTBC</name>
<accession>D4ATD5</accession>
<dbReference type="GeneID" id="9521612"/>
<protein>
    <submittedName>
        <fullName evidence="1">Uncharacterized protein</fullName>
    </submittedName>
</protein>
<dbReference type="AlphaFoldDB" id="D4ATD5"/>
<dbReference type="RefSeq" id="XP_003014194.1">
    <property type="nucleotide sequence ID" value="XM_003014148.1"/>
</dbReference>
<reference evidence="2" key="1">
    <citation type="journal article" date="2011" name="Genome Biol.">
        <title>Comparative and functional genomics provide insights into the pathogenicity of dermatophytic fungi.</title>
        <authorList>
            <person name="Burmester A."/>
            <person name="Shelest E."/>
            <person name="Gloeckner G."/>
            <person name="Heddergott C."/>
            <person name="Schindler S."/>
            <person name="Staib P."/>
            <person name="Heidel A."/>
            <person name="Felder M."/>
            <person name="Petzold A."/>
            <person name="Szafranski K."/>
            <person name="Feuermann M."/>
            <person name="Pedruzzi I."/>
            <person name="Priebe S."/>
            <person name="Groth M."/>
            <person name="Winkler R."/>
            <person name="Li W."/>
            <person name="Kniemeyer O."/>
            <person name="Schroeckh V."/>
            <person name="Hertweck C."/>
            <person name="Hube B."/>
            <person name="White T.C."/>
            <person name="Platzer M."/>
            <person name="Guthke R."/>
            <person name="Heitman J."/>
            <person name="Woestemeyer J."/>
            <person name="Zipfel P.F."/>
            <person name="Monod M."/>
            <person name="Brakhage A.A."/>
        </authorList>
    </citation>
    <scope>NUCLEOTIDE SEQUENCE [LARGE SCALE GENOMIC DNA]</scope>
    <source>
        <strain evidence="2">ATCC MYA-4681 / CBS 112371</strain>
    </source>
</reference>